<dbReference type="GO" id="GO:0045944">
    <property type="term" value="P:positive regulation of transcription by RNA polymerase II"/>
    <property type="evidence" value="ECO:0007669"/>
    <property type="project" value="TreeGrafter"/>
</dbReference>
<dbReference type="STRING" id="37001.A0A1A9WBE4"/>
<dbReference type="GO" id="GO:0005634">
    <property type="term" value="C:nucleus"/>
    <property type="evidence" value="ECO:0007669"/>
    <property type="project" value="UniProtKB-SubCell"/>
</dbReference>
<dbReference type="SUPFAM" id="SSF54236">
    <property type="entry name" value="Ubiquitin-like"/>
    <property type="match status" value="2"/>
</dbReference>
<evidence type="ECO:0000313" key="5">
    <source>
        <dbReference type="EnsemblMetazoa" id="GBRI013169-PA"/>
    </source>
</evidence>
<dbReference type="PANTHER" id="PTHR47187">
    <property type="entry name" value="NFATC2-INTERACTING PROTEIN"/>
    <property type="match status" value="1"/>
</dbReference>
<protein>
    <submittedName>
        <fullName evidence="5">Ubiquitin-like domain-containing protein</fullName>
    </submittedName>
</protein>
<reference evidence="5" key="2">
    <citation type="submission" date="2020-05" db="UniProtKB">
        <authorList>
            <consortium name="EnsemblMetazoa"/>
        </authorList>
    </citation>
    <scope>IDENTIFICATION</scope>
    <source>
        <strain evidence="5">IAEA</strain>
    </source>
</reference>
<feature type="compositionally biased region" description="Polar residues" evidence="3">
    <location>
        <begin position="179"/>
        <end position="192"/>
    </location>
</feature>
<keyword evidence="2" id="KW-0539">Nucleus</keyword>
<dbReference type="InterPro" id="IPR000626">
    <property type="entry name" value="Ubiquitin-like_dom"/>
</dbReference>
<dbReference type="InterPro" id="IPR022617">
    <property type="entry name" value="Rad60/SUMO-like_dom"/>
</dbReference>
<feature type="region of interest" description="Disordered" evidence="3">
    <location>
        <begin position="159"/>
        <end position="192"/>
    </location>
</feature>
<accession>A0A1A9WBE4</accession>
<dbReference type="CDD" id="cd01763">
    <property type="entry name" value="Ubl_SUMO_like"/>
    <property type="match status" value="2"/>
</dbReference>
<feature type="compositionally biased region" description="Polar residues" evidence="3">
    <location>
        <begin position="93"/>
        <end position="105"/>
    </location>
</feature>
<evidence type="ECO:0000256" key="3">
    <source>
        <dbReference type="SAM" id="MobiDB-lite"/>
    </source>
</evidence>
<feature type="compositionally biased region" description="Basic residues" evidence="3">
    <location>
        <begin position="79"/>
        <end position="88"/>
    </location>
</feature>
<dbReference type="EnsemblMetazoa" id="GBRI013169-RA">
    <property type="protein sequence ID" value="GBRI013169-PA"/>
    <property type="gene ID" value="GBRI013169"/>
</dbReference>
<feature type="domain" description="Ubiquitin-like" evidence="4">
    <location>
        <begin position="413"/>
        <end position="488"/>
    </location>
</feature>
<dbReference type="Gene3D" id="3.10.20.90">
    <property type="entry name" value="Phosphatidylinositol 3-kinase Catalytic Subunit, Chain A, domain 1"/>
    <property type="match status" value="2"/>
</dbReference>
<dbReference type="Proteomes" id="UP000091820">
    <property type="component" value="Unassembled WGS sequence"/>
</dbReference>
<dbReference type="PANTHER" id="PTHR47187:SF1">
    <property type="entry name" value="NFATC2-INTERACTING PROTEIN"/>
    <property type="match status" value="1"/>
</dbReference>
<feature type="compositionally biased region" description="Basic and acidic residues" evidence="3">
    <location>
        <begin position="53"/>
        <end position="68"/>
    </location>
</feature>
<comment type="subcellular location">
    <subcellularLocation>
        <location evidence="1">Nucleus</location>
    </subcellularLocation>
</comment>
<feature type="compositionally biased region" description="Polar residues" evidence="3">
    <location>
        <begin position="122"/>
        <end position="145"/>
    </location>
</feature>
<dbReference type="Pfam" id="PF11976">
    <property type="entry name" value="Rad60-SLD"/>
    <property type="match status" value="1"/>
</dbReference>
<evidence type="ECO:0000259" key="4">
    <source>
        <dbReference type="PROSITE" id="PS50053"/>
    </source>
</evidence>
<proteinExistence type="predicted"/>
<feature type="region of interest" description="Disordered" evidence="3">
    <location>
        <begin position="212"/>
        <end position="263"/>
    </location>
</feature>
<evidence type="ECO:0000256" key="2">
    <source>
        <dbReference type="ARBA" id="ARBA00023242"/>
    </source>
</evidence>
<dbReference type="PROSITE" id="PS50053">
    <property type="entry name" value="UBIQUITIN_2"/>
    <property type="match status" value="1"/>
</dbReference>
<keyword evidence="6" id="KW-1185">Reference proteome</keyword>
<feature type="region of interest" description="Disordered" evidence="3">
    <location>
        <begin position="53"/>
        <end position="145"/>
    </location>
</feature>
<dbReference type="VEuPathDB" id="VectorBase:GBRI013169"/>
<evidence type="ECO:0000256" key="1">
    <source>
        <dbReference type="ARBA" id="ARBA00004123"/>
    </source>
</evidence>
<feature type="compositionally biased region" description="Basic residues" evidence="3">
    <location>
        <begin position="217"/>
        <end position="229"/>
    </location>
</feature>
<evidence type="ECO:0000313" key="6">
    <source>
        <dbReference type="Proteomes" id="UP000091820"/>
    </source>
</evidence>
<sequence>MDEDFDIFHNLNELKNTNLLAKLASKINANNCAQTDDNDDFDIDPVLINDEKELKKSPINESKKKEENQISPGKETTKITKKSLKAKSKRENSLSPDLSYLSNLPTPEVESPVARRTRRSLVKSNQLSSSVVENANTNGGVRRNPNQMDQIRLIPLHPDLQGLPVTGRRGRGRKKNSKETASTSGANVIEQSSVETLGTPLAAVEPLLAMEPITSSGRRKGRGRGKGVRGRSNNVATITSAEQIEQNSASAIPGNSTDSNRNDINAAADSLPVEAYIDLVESPLVEECINLDSDDELSIAPKSDKESIPPVVLDNSFDVDNPEINVKIKWKGKPEAFKLRKYQKFLNIFETLAARENIKIQSIFLNIDNYFIKPEDTPDSIDYKIYQFINGRVLESRFNTLVDDTHQKQRKANHILLKIQSDKLKKPLEVNISKMEKFLILYIKCEEELNLRRDKLRLSFDGEILEYNNTPADLDFEGGEVIDLRVKN</sequence>
<dbReference type="AlphaFoldDB" id="A0A1A9WBE4"/>
<name>A0A1A9WBE4_9MUSC</name>
<organism evidence="5 6">
    <name type="scientific">Glossina brevipalpis</name>
    <dbReference type="NCBI Taxonomy" id="37001"/>
    <lineage>
        <taxon>Eukaryota</taxon>
        <taxon>Metazoa</taxon>
        <taxon>Ecdysozoa</taxon>
        <taxon>Arthropoda</taxon>
        <taxon>Hexapoda</taxon>
        <taxon>Insecta</taxon>
        <taxon>Pterygota</taxon>
        <taxon>Neoptera</taxon>
        <taxon>Endopterygota</taxon>
        <taxon>Diptera</taxon>
        <taxon>Brachycera</taxon>
        <taxon>Muscomorpha</taxon>
        <taxon>Hippoboscoidea</taxon>
        <taxon>Glossinidae</taxon>
        <taxon>Glossina</taxon>
    </lineage>
</organism>
<dbReference type="InterPro" id="IPR029071">
    <property type="entry name" value="Ubiquitin-like_domsf"/>
</dbReference>
<feature type="compositionally biased region" description="Polar residues" evidence="3">
    <location>
        <begin position="236"/>
        <end position="263"/>
    </location>
</feature>
<reference evidence="6" key="1">
    <citation type="submission" date="2014-03" db="EMBL/GenBank/DDBJ databases">
        <authorList>
            <person name="Aksoy S."/>
            <person name="Warren W."/>
            <person name="Wilson R.K."/>
        </authorList>
    </citation>
    <scope>NUCLEOTIDE SEQUENCE [LARGE SCALE GENOMIC DNA]</scope>
    <source>
        <strain evidence="6">IAEA</strain>
    </source>
</reference>
<dbReference type="InterPro" id="IPR052324">
    <property type="entry name" value="NFATC2-Int_DNA_Repair"/>
</dbReference>